<keyword evidence="1 2" id="KW-0238">DNA-binding</keyword>
<evidence type="ECO:0000256" key="2">
    <source>
        <dbReference type="PROSITE-ProRule" id="PRU00335"/>
    </source>
</evidence>
<gene>
    <name evidence="4" type="ORF">SAMN05216298_3042</name>
</gene>
<dbReference type="SUPFAM" id="SSF46689">
    <property type="entry name" value="Homeodomain-like"/>
    <property type="match status" value="1"/>
</dbReference>
<protein>
    <submittedName>
        <fullName evidence="4">Transcriptional regulator, TetR family</fullName>
    </submittedName>
</protein>
<sequence length="184" mass="19857">MTTRDRWLDEGMAVLTEQGATGLRIDRLAARLGLTKGSFHHHFKGAEDYRAALLERHEREQAAALADLERAAADGPPEAAFGMLADRVLDVLDADRERAVRAWSTGDPAAHAVQERLDAARLALLERLWAKRSGASARSRAAALLPHLVVAGVSAVHPRPTPGEIRDVFALLAELAPGVDPDGR</sequence>
<feature type="DNA-binding region" description="H-T-H motif" evidence="2">
    <location>
        <begin position="24"/>
        <end position="43"/>
    </location>
</feature>
<organism evidence="4 5">
    <name type="scientific">Glycomyces sambucus</name>
    <dbReference type="NCBI Taxonomy" id="380244"/>
    <lineage>
        <taxon>Bacteria</taxon>
        <taxon>Bacillati</taxon>
        <taxon>Actinomycetota</taxon>
        <taxon>Actinomycetes</taxon>
        <taxon>Glycomycetales</taxon>
        <taxon>Glycomycetaceae</taxon>
        <taxon>Glycomyces</taxon>
    </lineage>
</organism>
<name>A0A1G9I548_9ACTN</name>
<evidence type="ECO:0000259" key="3">
    <source>
        <dbReference type="PROSITE" id="PS50977"/>
    </source>
</evidence>
<dbReference type="PROSITE" id="PS50977">
    <property type="entry name" value="HTH_TETR_2"/>
    <property type="match status" value="1"/>
</dbReference>
<proteinExistence type="predicted"/>
<dbReference type="STRING" id="380244.SAMN05216298_3042"/>
<dbReference type="RefSeq" id="WP_176953359.1">
    <property type="nucleotide sequence ID" value="NZ_FNGF01000004.1"/>
</dbReference>
<dbReference type="GO" id="GO:0003677">
    <property type="term" value="F:DNA binding"/>
    <property type="evidence" value="ECO:0007669"/>
    <property type="project" value="UniProtKB-UniRule"/>
</dbReference>
<dbReference type="AlphaFoldDB" id="A0A1G9I548"/>
<keyword evidence="5" id="KW-1185">Reference proteome</keyword>
<dbReference type="Gene3D" id="1.10.357.10">
    <property type="entry name" value="Tetracycline Repressor, domain 2"/>
    <property type="match status" value="1"/>
</dbReference>
<feature type="domain" description="HTH tetR-type" evidence="3">
    <location>
        <begin position="1"/>
        <end position="61"/>
    </location>
</feature>
<accession>A0A1G9I548</accession>
<dbReference type="InterPro" id="IPR001647">
    <property type="entry name" value="HTH_TetR"/>
</dbReference>
<dbReference type="InterPro" id="IPR009057">
    <property type="entry name" value="Homeodomain-like_sf"/>
</dbReference>
<evidence type="ECO:0000313" key="4">
    <source>
        <dbReference type="EMBL" id="SDL20368.1"/>
    </source>
</evidence>
<dbReference type="Proteomes" id="UP000198662">
    <property type="component" value="Unassembled WGS sequence"/>
</dbReference>
<evidence type="ECO:0000313" key="5">
    <source>
        <dbReference type="Proteomes" id="UP000198662"/>
    </source>
</evidence>
<evidence type="ECO:0000256" key="1">
    <source>
        <dbReference type="ARBA" id="ARBA00023125"/>
    </source>
</evidence>
<dbReference type="EMBL" id="FNGF01000004">
    <property type="protein sequence ID" value="SDL20368.1"/>
    <property type="molecule type" value="Genomic_DNA"/>
</dbReference>
<dbReference type="Pfam" id="PF00440">
    <property type="entry name" value="TetR_N"/>
    <property type="match status" value="1"/>
</dbReference>
<reference evidence="5" key="1">
    <citation type="submission" date="2016-10" db="EMBL/GenBank/DDBJ databases">
        <authorList>
            <person name="Varghese N."/>
            <person name="Submissions S."/>
        </authorList>
    </citation>
    <scope>NUCLEOTIDE SEQUENCE [LARGE SCALE GENOMIC DNA]</scope>
    <source>
        <strain evidence="5">CGMCC 4.3147</strain>
    </source>
</reference>